<protein>
    <submittedName>
        <fullName evidence="2">Uncharacterized protein</fullName>
    </submittedName>
</protein>
<evidence type="ECO:0000313" key="3">
    <source>
        <dbReference type="Proteomes" id="UP000007148"/>
    </source>
</evidence>
<dbReference type="Proteomes" id="UP000007148">
    <property type="component" value="Unassembled WGS sequence"/>
</dbReference>
<keyword evidence="3" id="KW-1185">Reference proteome</keyword>
<organism evidence="2 3">
    <name type="scientific">Serendipita indica (strain DSM 11827)</name>
    <name type="common">Root endophyte fungus</name>
    <name type="synonym">Piriformospora indica</name>
    <dbReference type="NCBI Taxonomy" id="1109443"/>
    <lineage>
        <taxon>Eukaryota</taxon>
        <taxon>Fungi</taxon>
        <taxon>Dikarya</taxon>
        <taxon>Basidiomycota</taxon>
        <taxon>Agaricomycotina</taxon>
        <taxon>Agaricomycetes</taxon>
        <taxon>Sebacinales</taxon>
        <taxon>Serendipitaceae</taxon>
        <taxon>Serendipita</taxon>
    </lineage>
</organism>
<dbReference type="HOGENOM" id="CLU_2307125_0_0_1"/>
<evidence type="ECO:0000256" key="1">
    <source>
        <dbReference type="SAM" id="MobiDB-lite"/>
    </source>
</evidence>
<proteinExistence type="predicted"/>
<evidence type="ECO:0000313" key="2">
    <source>
        <dbReference type="EMBL" id="CCA74478.1"/>
    </source>
</evidence>
<gene>
    <name evidence="2" type="ORF">PIIN_08431</name>
</gene>
<comment type="caution">
    <text evidence="2">The sequence shown here is derived from an EMBL/GenBank/DDBJ whole genome shotgun (WGS) entry which is preliminary data.</text>
</comment>
<dbReference type="InParanoid" id="G4TT35"/>
<sequence length="100" mass="11472">MQKRMTVKEGFFGGANKLYSMRVPRRWIRLPGVYGFALSPRTRSSPTVHESDPAFGRLRFATASYQSATNPRRRGSSPSHYDHNSKATWLSRRNRNIENG</sequence>
<accession>G4TT35</accession>
<feature type="region of interest" description="Disordered" evidence="1">
    <location>
        <begin position="62"/>
        <end position="100"/>
    </location>
</feature>
<dbReference type="EMBL" id="CAFZ01000317">
    <property type="protein sequence ID" value="CCA74478.1"/>
    <property type="molecule type" value="Genomic_DNA"/>
</dbReference>
<name>G4TT35_SERID</name>
<dbReference type="AlphaFoldDB" id="G4TT35"/>
<reference evidence="2 3" key="1">
    <citation type="journal article" date="2011" name="PLoS Pathog.">
        <title>Endophytic Life Strategies Decoded by Genome and Transcriptome Analyses of the Mutualistic Root Symbiont Piriformospora indica.</title>
        <authorList>
            <person name="Zuccaro A."/>
            <person name="Lahrmann U."/>
            <person name="Guldener U."/>
            <person name="Langen G."/>
            <person name="Pfiffi S."/>
            <person name="Biedenkopf D."/>
            <person name="Wong P."/>
            <person name="Samans B."/>
            <person name="Grimm C."/>
            <person name="Basiewicz M."/>
            <person name="Murat C."/>
            <person name="Martin F."/>
            <person name="Kogel K.H."/>
        </authorList>
    </citation>
    <scope>NUCLEOTIDE SEQUENCE [LARGE SCALE GENOMIC DNA]</scope>
    <source>
        <strain evidence="2 3">DSM 11827</strain>
    </source>
</reference>